<evidence type="ECO:0000313" key="2">
    <source>
        <dbReference type="Proteomes" id="UP000001844"/>
    </source>
</evidence>
<dbReference type="AlphaFoldDB" id="D5BUU0"/>
<dbReference type="HOGENOM" id="CLU_1904529_0_0_6"/>
<keyword evidence="2" id="KW-1185">Reference proteome</keyword>
<sequence length="133" mass="14979">MEKNITAENKYYCFRTGPAPLDLTPYIAWTNPIADAKNIFYGDDLMVLFNTAGMKALYNYKAPKFIIYTQNGKALGKGELTLNEQLLHISGTDLIKAGIKPRKRYFVRIQDPYSNCLPIHSNLPPPNINLSAP</sequence>
<dbReference type="KEGG" id="nhl:Nhal_0291"/>
<proteinExistence type="predicted"/>
<dbReference type="STRING" id="472759.Nhal_0291"/>
<evidence type="ECO:0000313" key="1">
    <source>
        <dbReference type="EMBL" id="ADE13490.1"/>
    </source>
</evidence>
<dbReference type="EMBL" id="CP001798">
    <property type="protein sequence ID" value="ADE13490.1"/>
    <property type="molecule type" value="Genomic_DNA"/>
</dbReference>
<organism evidence="1 2">
    <name type="scientific">Nitrosococcus halophilus (strain Nc4)</name>
    <dbReference type="NCBI Taxonomy" id="472759"/>
    <lineage>
        <taxon>Bacteria</taxon>
        <taxon>Pseudomonadati</taxon>
        <taxon>Pseudomonadota</taxon>
        <taxon>Gammaproteobacteria</taxon>
        <taxon>Chromatiales</taxon>
        <taxon>Chromatiaceae</taxon>
        <taxon>Nitrosococcus</taxon>
    </lineage>
</organism>
<dbReference type="Proteomes" id="UP000001844">
    <property type="component" value="Chromosome"/>
</dbReference>
<protein>
    <submittedName>
        <fullName evidence="1">Uncharacterized protein</fullName>
    </submittedName>
</protein>
<gene>
    <name evidence="1" type="ordered locus">Nhal_0291</name>
</gene>
<accession>D5BUU0</accession>
<reference evidence="2" key="1">
    <citation type="submission" date="2010-04" db="EMBL/GenBank/DDBJ databases">
        <title>Complete genome sequence of Nitrosococcus halophilus Nc4, a salt-adapted, aerobic obligate ammonia-oxidizing sulfur purple bacterium.</title>
        <authorList>
            <consortium name="US DOE Joint Genome Institute"/>
            <person name="Campbell M.A."/>
            <person name="Malfatti S.A."/>
            <person name="Chain P.S.G."/>
            <person name="Heidelberg J.F."/>
            <person name="Ward B.B."/>
            <person name="Klotz M.G."/>
        </authorList>
    </citation>
    <scope>NUCLEOTIDE SEQUENCE [LARGE SCALE GENOMIC DNA]</scope>
    <source>
        <strain evidence="2">Nc4</strain>
    </source>
</reference>
<name>D5BUU0_NITHN</name>